<keyword evidence="1" id="KW-0812">Transmembrane</keyword>
<gene>
    <name evidence="2" type="ORF">M422DRAFT_49231</name>
</gene>
<organism evidence="2 3">
    <name type="scientific">Sphaerobolus stellatus (strain SS14)</name>
    <dbReference type="NCBI Taxonomy" id="990650"/>
    <lineage>
        <taxon>Eukaryota</taxon>
        <taxon>Fungi</taxon>
        <taxon>Dikarya</taxon>
        <taxon>Basidiomycota</taxon>
        <taxon>Agaricomycotina</taxon>
        <taxon>Agaricomycetes</taxon>
        <taxon>Phallomycetidae</taxon>
        <taxon>Geastrales</taxon>
        <taxon>Sphaerobolaceae</taxon>
        <taxon>Sphaerobolus</taxon>
    </lineage>
</organism>
<evidence type="ECO:0000313" key="2">
    <source>
        <dbReference type="EMBL" id="KIJ40308.1"/>
    </source>
</evidence>
<dbReference type="AlphaFoldDB" id="A0A0C9UAY1"/>
<protein>
    <submittedName>
        <fullName evidence="2">Uncharacterized protein</fullName>
    </submittedName>
</protein>
<feature type="transmembrane region" description="Helical" evidence="1">
    <location>
        <begin position="135"/>
        <end position="159"/>
    </location>
</feature>
<name>A0A0C9UAY1_SPHS4</name>
<evidence type="ECO:0000313" key="3">
    <source>
        <dbReference type="Proteomes" id="UP000054279"/>
    </source>
</evidence>
<sequence>MNYYAVQALFAEWPDALVFLVVAFIIRDRYFAYKGQICVERRSSLPLIIMMSILGIISFLVFVATSAYAGVALSPPQQNSADSVSNFDVILQAFENKLLALVIVQASLYVIGTFALIPLVIFVKSRINSDPILNITIFGIFPILLLRAIGTIVLIAIIAHITINSNASLNGPAFDFGSTMQTGDQILNSRPPRLQIQQLFLQPDTIRHNGFIRRRVDYLNIKLKVPKASDMKNLTILIPKHHKVFCKLKSFIRSSVTQLYLKFVVPGIGKKLKLFL</sequence>
<dbReference type="HOGENOM" id="CLU_1008917_0_0_1"/>
<reference evidence="2 3" key="1">
    <citation type="submission" date="2014-06" db="EMBL/GenBank/DDBJ databases">
        <title>Evolutionary Origins and Diversification of the Mycorrhizal Mutualists.</title>
        <authorList>
            <consortium name="DOE Joint Genome Institute"/>
            <consortium name="Mycorrhizal Genomics Consortium"/>
            <person name="Kohler A."/>
            <person name="Kuo A."/>
            <person name="Nagy L.G."/>
            <person name="Floudas D."/>
            <person name="Copeland A."/>
            <person name="Barry K.W."/>
            <person name="Cichocki N."/>
            <person name="Veneault-Fourrey C."/>
            <person name="LaButti K."/>
            <person name="Lindquist E.A."/>
            <person name="Lipzen A."/>
            <person name="Lundell T."/>
            <person name="Morin E."/>
            <person name="Murat C."/>
            <person name="Riley R."/>
            <person name="Ohm R."/>
            <person name="Sun H."/>
            <person name="Tunlid A."/>
            <person name="Henrissat B."/>
            <person name="Grigoriev I.V."/>
            <person name="Hibbett D.S."/>
            <person name="Martin F."/>
        </authorList>
    </citation>
    <scope>NUCLEOTIDE SEQUENCE [LARGE SCALE GENOMIC DNA]</scope>
    <source>
        <strain evidence="2 3">SS14</strain>
    </source>
</reference>
<feature type="transmembrane region" description="Helical" evidence="1">
    <location>
        <begin position="47"/>
        <end position="69"/>
    </location>
</feature>
<feature type="transmembrane region" description="Helical" evidence="1">
    <location>
        <begin position="6"/>
        <end position="26"/>
    </location>
</feature>
<feature type="transmembrane region" description="Helical" evidence="1">
    <location>
        <begin position="98"/>
        <end position="123"/>
    </location>
</feature>
<evidence type="ECO:0000256" key="1">
    <source>
        <dbReference type="SAM" id="Phobius"/>
    </source>
</evidence>
<dbReference type="EMBL" id="KN837145">
    <property type="protein sequence ID" value="KIJ40308.1"/>
    <property type="molecule type" value="Genomic_DNA"/>
</dbReference>
<accession>A0A0C9UAY1</accession>
<keyword evidence="1" id="KW-1133">Transmembrane helix</keyword>
<keyword evidence="1" id="KW-0472">Membrane</keyword>
<dbReference type="Proteomes" id="UP000054279">
    <property type="component" value="Unassembled WGS sequence"/>
</dbReference>
<keyword evidence="3" id="KW-1185">Reference proteome</keyword>
<proteinExistence type="predicted"/>